<dbReference type="Proteomes" id="UP000308600">
    <property type="component" value="Unassembled WGS sequence"/>
</dbReference>
<evidence type="ECO:0000313" key="2">
    <source>
        <dbReference type="Proteomes" id="UP000308600"/>
    </source>
</evidence>
<sequence length="284" mass="31915">MTRMHRSHDDPETDTAGIETRVASSVDKCPREVSEGRSDRFHPRADVKSSMPAHTTSSARTQEWELLVDLSEYKNGETRILKMKAAIPESFGWKRQAALRHGLNKTQSARSICGLVLLVTPHPFCPFCLRLDVACPHGLVDSNARALLALESQIPGSTLVAVYPGLFDSSPHRSLVLGNWWKEQITAFRQVLDLMKVIVVPSIKRLTRPMTNRFDEVLQIQGHSSDRDEEEGYMSSNGDRDRNHCRLRTGVVLLNLHTLDVMLAVNLAIYPVRSDKFSSNVTMN</sequence>
<proteinExistence type="predicted"/>
<organism evidence="1 2">
    <name type="scientific">Pluteus cervinus</name>
    <dbReference type="NCBI Taxonomy" id="181527"/>
    <lineage>
        <taxon>Eukaryota</taxon>
        <taxon>Fungi</taxon>
        <taxon>Dikarya</taxon>
        <taxon>Basidiomycota</taxon>
        <taxon>Agaricomycotina</taxon>
        <taxon>Agaricomycetes</taxon>
        <taxon>Agaricomycetidae</taxon>
        <taxon>Agaricales</taxon>
        <taxon>Pluteineae</taxon>
        <taxon>Pluteaceae</taxon>
        <taxon>Pluteus</taxon>
    </lineage>
</organism>
<evidence type="ECO:0000313" key="1">
    <source>
        <dbReference type="EMBL" id="TFK61145.1"/>
    </source>
</evidence>
<dbReference type="EMBL" id="ML208690">
    <property type="protein sequence ID" value="TFK61145.1"/>
    <property type="molecule type" value="Genomic_DNA"/>
</dbReference>
<name>A0ACD3A6W7_9AGAR</name>
<protein>
    <submittedName>
        <fullName evidence="1">Uncharacterized protein</fullName>
    </submittedName>
</protein>
<reference evidence="1 2" key="1">
    <citation type="journal article" date="2019" name="Nat. Ecol. Evol.">
        <title>Megaphylogeny resolves global patterns of mushroom evolution.</title>
        <authorList>
            <person name="Varga T."/>
            <person name="Krizsan K."/>
            <person name="Foldi C."/>
            <person name="Dima B."/>
            <person name="Sanchez-Garcia M."/>
            <person name="Sanchez-Ramirez S."/>
            <person name="Szollosi G.J."/>
            <person name="Szarkandi J.G."/>
            <person name="Papp V."/>
            <person name="Albert L."/>
            <person name="Andreopoulos W."/>
            <person name="Angelini C."/>
            <person name="Antonin V."/>
            <person name="Barry K.W."/>
            <person name="Bougher N.L."/>
            <person name="Buchanan P."/>
            <person name="Buyck B."/>
            <person name="Bense V."/>
            <person name="Catcheside P."/>
            <person name="Chovatia M."/>
            <person name="Cooper J."/>
            <person name="Damon W."/>
            <person name="Desjardin D."/>
            <person name="Finy P."/>
            <person name="Geml J."/>
            <person name="Haridas S."/>
            <person name="Hughes K."/>
            <person name="Justo A."/>
            <person name="Karasinski D."/>
            <person name="Kautmanova I."/>
            <person name="Kiss B."/>
            <person name="Kocsube S."/>
            <person name="Kotiranta H."/>
            <person name="LaButti K.M."/>
            <person name="Lechner B.E."/>
            <person name="Liimatainen K."/>
            <person name="Lipzen A."/>
            <person name="Lukacs Z."/>
            <person name="Mihaltcheva S."/>
            <person name="Morgado L.N."/>
            <person name="Niskanen T."/>
            <person name="Noordeloos M.E."/>
            <person name="Ohm R.A."/>
            <person name="Ortiz-Santana B."/>
            <person name="Ovrebo C."/>
            <person name="Racz N."/>
            <person name="Riley R."/>
            <person name="Savchenko A."/>
            <person name="Shiryaev A."/>
            <person name="Soop K."/>
            <person name="Spirin V."/>
            <person name="Szebenyi C."/>
            <person name="Tomsovsky M."/>
            <person name="Tulloss R.E."/>
            <person name="Uehling J."/>
            <person name="Grigoriev I.V."/>
            <person name="Vagvolgyi C."/>
            <person name="Papp T."/>
            <person name="Martin F.M."/>
            <person name="Miettinen O."/>
            <person name="Hibbett D.S."/>
            <person name="Nagy L.G."/>
        </authorList>
    </citation>
    <scope>NUCLEOTIDE SEQUENCE [LARGE SCALE GENOMIC DNA]</scope>
    <source>
        <strain evidence="1 2">NL-1719</strain>
    </source>
</reference>
<gene>
    <name evidence="1" type="ORF">BDN72DRAFT_863827</name>
</gene>
<accession>A0ACD3A6W7</accession>
<keyword evidence="2" id="KW-1185">Reference proteome</keyword>